<dbReference type="Proteomes" id="UP000005561">
    <property type="component" value="Unassembled WGS sequence"/>
</dbReference>
<dbReference type="Pfam" id="PF13539">
    <property type="entry name" value="Peptidase_M15_4"/>
    <property type="match status" value="1"/>
</dbReference>
<dbReference type="CDD" id="cd14845">
    <property type="entry name" value="L-Ala-D-Glu_peptidase_like"/>
    <property type="match status" value="1"/>
</dbReference>
<organism evidence="2 3">
    <name type="scientific">Marvinbryantia formatexigens DSM 14469</name>
    <dbReference type="NCBI Taxonomy" id="478749"/>
    <lineage>
        <taxon>Bacteria</taxon>
        <taxon>Bacillati</taxon>
        <taxon>Bacillota</taxon>
        <taxon>Clostridia</taxon>
        <taxon>Lachnospirales</taxon>
        <taxon>Lachnospiraceae</taxon>
        <taxon>Marvinbryantia</taxon>
    </lineage>
</organism>
<accession>C6LBK9</accession>
<dbReference type="InterPro" id="IPR036116">
    <property type="entry name" value="FN3_sf"/>
</dbReference>
<evidence type="ECO:0000313" key="3">
    <source>
        <dbReference type="Proteomes" id="UP000005561"/>
    </source>
</evidence>
<dbReference type="InterPro" id="IPR003961">
    <property type="entry name" value="FN3_dom"/>
</dbReference>
<dbReference type="SUPFAM" id="SSF55166">
    <property type="entry name" value="Hedgehog/DD-peptidase"/>
    <property type="match status" value="1"/>
</dbReference>
<dbReference type="GO" id="GO:0008233">
    <property type="term" value="F:peptidase activity"/>
    <property type="evidence" value="ECO:0007669"/>
    <property type="project" value="InterPro"/>
</dbReference>
<comment type="caution">
    <text evidence="2">The sequence shown here is derived from an EMBL/GenBank/DDBJ whole genome shotgun (WGS) entry which is preliminary data.</text>
</comment>
<keyword evidence="3" id="KW-1185">Reference proteome</keyword>
<evidence type="ECO:0000313" key="2">
    <source>
        <dbReference type="EMBL" id="EET61812.1"/>
    </source>
</evidence>
<dbReference type="eggNOG" id="COG2843">
    <property type="taxonomic scope" value="Bacteria"/>
</dbReference>
<dbReference type="Pfam" id="PF00041">
    <property type="entry name" value="fn3"/>
    <property type="match status" value="1"/>
</dbReference>
<dbReference type="CDD" id="cd00063">
    <property type="entry name" value="FN3"/>
    <property type="match status" value="1"/>
</dbReference>
<proteinExistence type="predicted"/>
<dbReference type="InterPro" id="IPR013783">
    <property type="entry name" value="Ig-like_fold"/>
</dbReference>
<evidence type="ECO:0000259" key="1">
    <source>
        <dbReference type="PROSITE" id="PS50853"/>
    </source>
</evidence>
<name>C6LBK9_9FIRM</name>
<dbReference type="EMBL" id="ACCL02000004">
    <property type="protein sequence ID" value="EET61812.1"/>
    <property type="molecule type" value="Genomic_DNA"/>
</dbReference>
<sequence>MCDYADVFIRRKPQMKSHRKKSYIFLIILMFLSLVQASAYAVEVRAADRQPPAVTVSAAGTKAGFILYWNKRADVSGYEIQYSADKSFKNAKKLLITQKGASSRTIKNLKANKTYYVRMRTYVTSGSSRIYSRYSKAVSVATASSGAYLYKEGFYCEKIPAAVKKRMMGKSYRTNSHIKLSDLRYVRVLYYDYNGKIKSGELVVNRKIAKKTVKVFYELYQIKYPIQKMVLVDNYGGSDEKSMSANNTSAFNYRTISGSRSLSNHAYGMAIDLNPMVNPYVKNGRVSPANGKLYKERNVSKCRGKYKKNMIHKNDKVYKIFKKYGFTWGGDWSSPKDYQHFEARS</sequence>
<dbReference type="Gene3D" id="3.30.1380.10">
    <property type="match status" value="1"/>
</dbReference>
<feature type="domain" description="Fibronectin type-III" evidence="1">
    <location>
        <begin position="50"/>
        <end position="145"/>
    </location>
</feature>
<dbReference type="InterPro" id="IPR039561">
    <property type="entry name" value="Peptidase_M15C"/>
</dbReference>
<protein>
    <submittedName>
        <fullName evidence="2">Fibronectin type III domain protein</fullName>
    </submittedName>
</protein>
<gene>
    <name evidence="2" type="ORF">BRYFOR_06004</name>
</gene>
<dbReference type="Gene3D" id="2.60.40.10">
    <property type="entry name" value="Immunoglobulins"/>
    <property type="match status" value="1"/>
</dbReference>
<dbReference type="AlphaFoldDB" id="C6LBK9"/>
<dbReference type="SUPFAM" id="SSF49265">
    <property type="entry name" value="Fibronectin type III"/>
    <property type="match status" value="1"/>
</dbReference>
<dbReference type="PROSITE" id="PS50853">
    <property type="entry name" value="FN3"/>
    <property type="match status" value="1"/>
</dbReference>
<reference evidence="2" key="1">
    <citation type="submission" date="2009-07" db="EMBL/GenBank/DDBJ databases">
        <authorList>
            <person name="Weinstock G."/>
            <person name="Sodergren E."/>
            <person name="Clifton S."/>
            <person name="Fulton L."/>
            <person name="Fulton B."/>
            <person name="Courtney L."/>
            <person name="Fronick C."/>
            <person name="Harrison M."/>
            <person name="Strong C."/>
            <person name="Farmer C."/>
            <person name="Delahaunty K."/>
            <person name="Markovic C."/>
            <person name="Hall O."/>
            <person name="Minx P."/>
            <person name="Tomlinson C."/>
            <person name="Mitreva M."/>
            <person name="Nelson J."/>
            <person name="Hou S."/>
            <person name="Wollam A."/>
            <person name="Pepin K.H."/>
            <person name="Johnson M."/>
            <person name="Bhonagiri V."/>
            <person name="Nash W.E."/>
            <person name="Warren W."/>
            <person name="Chinwalla A."/>
            <person name="Mardis E.R."/>
            <person name="Wilson R.K."/>
        </authorList>
    </citation>
    <scope>NUCLEOTIDE SEQUENCE [LARGE SCALE GENOMIC DNA]</scope>
    <source>
        <strain evidence="2">DSM 14469</strain>
    </source>
</reference>
<dbReference type="STRING" id="168384.SAMN05660368_00628"/>
<dbReference type="InterPro" id="IPR009045">
    <property type="entry name" value="Zn_M74/Hedgehog-like"/>
</dbReference>